<evidence type="ECO:0000256" key="4">
    <source>
        <dbReference type="ARBA" id="ARBA00022692"/>
    </source>
</evidence>
<dbReference type="InterPro" id="IPR036259">
    <property type="entry name" value="MFS_trans_sf"/>
</dbReference>
<protein>
    <submittedName>
        <fullName evidence="9">Predicted arabinose efflux permease, MFS family</fullName>
    </submittedName>
</protein>
<keyword evidence="2" id="KW-0813">Transport</keyword>
<dbReference type="AlphaFoldDB" id="A0A1H6J5T0"/>
<accession>A0A1H6J5T0</accession>
<dbReference type="EMBL" id="FNXE01000002">
    <property type="protein sequence ID" value="SEH57296.1"/>
    <property type="molecule type" value="Genomic_DNA"/>
</dbReference>
<evidence type="ECO:0000259" key="8">
    <source>
        <dbReference type="PROSITE" id="PS50850"/>
    </source>
</evidence>
<reference evidence="9 10" key="1">
    <citation type="submission" date="2016-10" db="EMBL/GenBank/DDBJ databases">
        <authorList>
            <person name="de Groot N.N."/>
        </authorList>
    </citation>
    <scope>NUCLEOTIDE SEQUENCE [LARGE SCALE GENOMIC DNA]</scope>
    <source>
        <strain evidence="9 10">CGMCC 1.10825</strain>
    </source>
</reference>
<proteinExistence type="predicted"/>
<dbReference type="Gene3D" id="1.20.1250.20">
    <property type="entry name" value="MFS general substrate transporter like domains"/>
    <property type="match status" value="1"/>
</dbReference>
<keyword evidence="3" id="KW-1003">Cell membrane</keyword>
<dbReference type="SUPFAM" id="SSF103473">
    <property type="entry name" value="MFS general substrate transporter"/>
    <property type="match status" value="1"/>
</dbReference>
<gene>
    <name evidence="9" type="ORF">SAMN02927937_00283</name>
</gene>
<dbReference type="PANTHER" id="PTHR23517:SF3">
    <property type="entry name" value="INTEGRAL MEMBRANE TRANSPORT PROTEIN"/>
    <property type="match status" value="1"/>
</dbReference>
<feature type="transmembrane region" description="Helical" evidence="7">
    <location>
        <begin position="176"/>
        <end position="194"/>
    </location>
</feature>
<name>A0A1H6J5T0_9FLAO</name>
<evidence type="ECO:0000256" key="1">
    <source>
        <dbReference type="ARBA" id="ARBA00004651"/>
    </source>
</evidence>
<dbReference type="PROSITE" id="PS50850">
    <property type="entry name" value="MFS"/>
    <property type="match status" value="1"/>
</dbReference>
<dbReference type="InterPro" id="IPR020846">
    <property type="entry name" value="MFS_dom"/>
</dbReference>
<dbReference type="STRING" id="1159016.SAMN02927937_00283"/>
<dbReference type="InterPro" id="IPR011701">
    <property type="entry name" value="MFS"/>
</dbReference>
<feature type="domain" description="Major facilitator superfamily (MFS) profile" evidence="8">
    <location>
        <begin position="21"/>
        <end position="403"/>
    </location>
</feature>
<dbReference type="GO" id="GO:0022857">
    <property type="term" value="F:transmembrane transporter activity"/>
    <property type="evidence" value="ECO:0007669"/>
    <property type="project" value="InterPro"/>
</dbReference>
<feature type="transmembrane region" description="Helical" evidence="7">
    <location>
        <begin position="289"/>
        <end position="308"/>
    </location>
</feature>
<keyword evidence="10" id="KW-1185">Reference proteome</keyword>
<keyword evidence="6 7" id="KW-0472">Membrane</keyword>
<evidence type="ECO:0000313" key="9">
    <source>
        <dbReference type="EMBL" id="SEH57296.1"/>
    </source>
</evidence>
<evidence type="ECO:0000256" key="3">
    <source>
        <dbReference type="ARBA" id="ARBA00022475"/>
    </source>
</evidence>
<evidence type="ECO:0000256" key="6">
    <source>
        <dbReference type="ARBA" id="ARBA00023136"/>
    </source>
</evidence>
<evidence type="ECO:0000313" key="10">
    <source>
        <dbReference type="Proteomes" id="UP000199634"/>
    </source>
</evidence>
<feature type="transmembrane region" description="Helical" evidence="7">
    <location>
        <begin position="314"/>
        <end position="339"/>
    </location>
</feature>
<keyword evidence="4 7" id="KW-0812">Transmembrane</keyword>
<feature type="transmembrane region" description="Helical" evidence="7">
    <location>
        <begin position="20"/>
        <end position="45"/>
    </location>
</feature>
<dbReference type="Pfam" id="PF07690">
    <property type="entry name" value="MFS_1"/>
    <property type="match status" value="1"/>
</dbReference>
<comment type="subcellular location">
    <subcellularLocation>
        <location evidence="1">Cell membrane</location>
        <topology evidence="1">Multi-pass membrane protein</topology>
    </subcellularLocation>
</comment>
<dbReference type="Proteomes" id="UP000199634">
    <property type="component" value="Unassembled WGS sequence"/>
</dbReference>
<evidence type="ECO:0000256" key="2">
    <source>
        <dbReference type="ARBA" id="ARBA00022448"/>
    </source>
</evidence>
<evidence type="ECO:0000256" key="5">
    <source>
        <dbReference type="ARBA" id="ARBA00022989"/>
    </source>
</evidence>
<keyword evidence="5 7" id="KW-1133">Transmembrane helix</keyword>
<dbReference type="PANTHER" id="PTHR23517">
    <property type="entry name" value="RESISTANCE PROTEIN MDTM, PUTATIVE-RELATED-RELATED"/>
    <property type="match status" value="1"/>
</dbReference>
<feature type="transmembrane region" description="Helical" evidence="7">
    <location>
        <begin position="263"/>
        <end position="282"/>
    </location>
</feature>
<dbReference type="RefSeq" id="WP_091095565.1">
    <property type="nucleotide sequence ID" value="NZ_FNXE01000002.1"/>
</dbReference>
<dbReference type="InterPro" id="IPR050171">
    <property type="entry name" value="MFS_Transporters"/>
</dbReference>
<feature type="transmembrane region" description="Helical" evidence="7">
    <location>
        <begin position="57"/>
        <end position="78"/>
    </location>
</feature>
<feature type="transmembrane region" description="Helical" evidence="7">
    <location>
        <begin position="379"/>
        <end position="400"/>
    </location>
</feature>
<feature type="transmembrane region" description="Helical" evidence="7">
    <location>
        <begin position="351"/>
        <end position="373"/>
    </location>
</feature>
<feature type="transmembrane region" description="Helical" evidence="7">
    <location>
        <begin position="225"/>
        <end position="243"/>
    </location>
</feature>
<feature type="transmembrane region" description="Helical" evidence="7">
    <location>
        <begin position="98"/>
        <end position="121"/>
    </location>
</feature>
<organism evidence="9 10">
    <name type="scientific">Paenimyroides marinum</name>
    <dbReference type="NCBI Taxonomy" id="1159016"/>
    <lineage>
        <taxon>Bacteria</taxon>
        <taxon>Pseudomonadati</taxon>
        <taxon>Bacteroidota</taxon>
        <taxon>Flavobacteriia</taxon>
        <taxon>Flavobacteriales</taxon>
        <taxon>Flavobacteriaceae</taxon>
        <taxon>Paenimyroides</taxon>
    </lineage>
</organism>
<sequence>MNSLKAYWKNYISAYHGLSNATWLLALVMFINQSGSMVLPFLGVYMTTVLDFSLENAGIVLSTFGVGSILGSLIGGWLTDKFGSFKIQAFSLFLSIPFYLIVPFFKTFETLCIAIFFLSFIKELFRPANSASVSYYAKPENLTRAFSLNRMALNLGYSIGPAIGGFLAAVSYSFLFYTNALMSFAAGILFIIYFKNRKGHAPEKIIADKSEQIAKTKSAYADSKFLLFSLFIAIYAFCFFQILNTLPLFYKKVALMNEKEIGLLMAFNGIVVFVLEMALVHFAEKKFTLSTNMIIGSLFCGASFLILMPSHMIAILYLSIFLISISEILVMPFASTVAVNRSLPANRGSYMGLNGISFSAAFVTSPLIGTYIAENFGFTNLWIFNCIMILVATVGFYIVMKKM</sequence>
<dbReference type="OrthoDB" id="5379144at2"/>
<evidence type="ECO:0000256" key="7">
    <source>
        <dbReference type="SAM" id="Phobius"/>
    </source>
</evidence>
<dbReference type="GO" id="GO:0005886">
    <property type="term" value="C:plasma membrane"/>
    <property type="evidence" value="ECO:0007669"/>
    <property type="project" value="UniProtKB-SubCell"/>
</dbReference>
<feature type="transmembrane region" description="Helical" evidence="7">
    <location>
        <begin position="151"/>
        <end position="170"/>
    </location>
</feature>